<dbReference type="RefSeq" id="WP_116570387.1">
    <property type="nucleotide sequence ID" value="NZ_QDGZ01000001.1"/>
</dbReference>
<dbReference type="InterPro" id="IPR017867">
    <property type="entry name" value="Tyr_phospatase_low_mol_wt"/>
</dbReference>
<accession>A0A2T8FEZ0</accession>
<dbReference type="SUPFAM" id="SSF52788">
    <property type="entry name" value="Phosphotyrosine protein phosphatases I"/>
    <property type="match status" value="1"/>
</dbReference>
<dbReference type="Pfam" id="PF01451">
    <property type="entry name" value="LMWPc"/>
    <property type="match status" value="1"/>
</dbReference>
<evidence type="ECO:0000313" key="8">
    <source>
        <dbReference type="Proteomes" id="UP000246018"/>
    </source>
</evidence>
<reference evidence="7 8" key="1">
    <citation type="submission" date="2018-04" db="EMBL/GenBank/DDBJ databases">
        <title>Genome of Nocardioides gansuensis WSJ-1.</title>
        <authorList>
            <person name="Wu S."/>
            <person name="Wang G."/>
        </authorList>
    </citation>
    <scope>NUCLEOTIDE SEQUENCE [LARGE SCALE GENOMIC DNA]</scope>
    <source>
        <strain evidence="7 8">WSJ-1</strain>
    </source>
</reference>
<dbReference type="OrthoDB" id="9784339at2"/>
<proteinExistence type="inferred from homology"/>
<dbReference type="EMBL" id="QDGZ01000001">
    <property type="protein sequence ID" value="PVG84257.1"/>
    <property type="molecule type" value="Genomic_DNA"/>
</dbReference>
<evidence type="ECO:0000256" key="1">
    <source>
        <dbReference type="ARBA" id="ARBA00011063"/>
    </source>
</evidence>
<dbReference type="InterPro" id="IPR050438">
    <property type="entry name" value="LMW_PTPase"/>
</dbReference>
<dbReference type="AlphaFoldDB" id="A0A2T8FEZ0"/>
<dbReference type="PRINTS" id="PR00719">
    <property type="entry name" value="LMWPTPASE"/>
</dbReference>
<sequence>MRGPAVPPRQGSGPYRVHLVCLGNICRSPMAHVVLAEHLERAGLAGAVVVTSSGTGDWHVGNPMDTRAAATLLGAGYDGSLHRASQWDPDAQYDLALAMDHDNLAGIGGRGERRRLFRDFDPVDPGRDVPDPYYGGHEGFLEVLAMVERTSASLVDVLQSTLSESEPGRGAPR</sequence>
<gene>
    <name evidence="7" type="ORF">DDE18_01080</name>
</gene>
<dbReference type="Gene3D" id="3.40.50.2300">
    <property type="match status" value="1"/>
</dbReference>
<evidence type="ECO:0000259" key="6">
    <source>
        <dbReference type="SMART" id="SM00226"/>
    </source>
</evidence>
<feature type="active site" description="Proton donor" evidence="5">
    <location>
        <position position="131"/>
    </location>
</feature>
<evidence type="ECO:0000256" key="3">
    <source>
        <dbReference type="ARBA" id="ARBA00022801"/>
    </source>
</evidence>
<dbReference type="InterPro" id="IPR023485">
    <property type="entry name" value="Ptyr_pPase"/>
</dbReference>
<organism evidence="7 8">
    <name type="scientific">Nocardioides gansuensis</name>
    <dbReference type="NCBI Taxonomy" id="2138300"/>
    <lineage>
        <taxon>Bacteria</taxon>
        <taxon>Bacillati</taxon>
        <taxon>Actinomycetota</taxon>
        <taxon>Actinomycetes</taxon>
        <taxon>Propionibacteriales</taxon>
        <taxon>Nocardioidaceae</taxon>
        <taxon>Nocardioides</taxon>
    </lineage>
</organism>
<dbReference type="SMART" id="SM00226">
    <property type="entry name" value="LMWPc"/>
    <property type="match status" value="1"/>
</dbReference>
<evidence type="ECO:0000256" key="5">
    <source>
        <dbReference type="PIRSR" id="PIRSR617867-1"/>
    </source>
</evidence>
<evidence type="ECO:0000256" key="4">
    <source>
        <dbReference type="ARBA" id="ARBA00022912"/>
    </source>
</evidence>
<keyword evidence="3" id="KW-0378">Hydrolase</keyword>
<comment type="caution">
    <text evidence="7">The sequence shown here is derived from an EMBL/GenBank/DDBJ whole genome shotgun (WGS) entry which is preliminary data.</text>
</comment>
<evidence type="ECO:0000313" key="7">
    <source>
        <dbReference type="EMBL" id="PVG84257.1"/>
    </source>
</evidence>
<protein>
    <recommendedName>
        <fullName evidence="2">protein-tyrosine-phosphatase</fullName>
        <ecNumber evidence="2">3.1.3.48</ecNumber>
    </recommendedName>
</protein>
<dbReference type="EC" id="3.1.3.48" evidence="2"/>
<feature type="domain" description="Phosphotyrosine protein phosphatase I" evidence="6">
    <location>
        <begin position="15"/>
        <end position="157"/>
    </location>
</feature>
<dbReference type="PANTHER" id="PTHR11717">
    <property type="entry name" value="LOW MOLECULAR WEIGHT PROTEIN TYROSINE PHOSPHATASE"/>
    <property type="match status" value="1"/>
</dbReference>
<dbReference type="InterPro" id="IPR036196">
    <property type="entry name" value="Ptyr_pPase_sf"/>
</dbReference>
<evidence type="ECO:0000256" key="2">
    <source>
        <dbReference type="ARBA" id="ARBA00013064"/>
    </source>
</evidence>
<feature type="active site" description="Nucleophile" evidence="5">
    <location>
        <position position="21"/>
    </location>
</feature>
<keyword evidence="4" id="KW-0904">Protein phosphatase</keyword>
<keyword evidence="8" id="KW-1185">Reference proteome</keyword>
<dbReference type="CDD" id="cd16343">
    <property type="entry name" value="LMWPTP"/>
    <property type="match status" value="1"/>
</dbReference>
<name>A0A2T8FEZ0_9ACTN</name>
<dbReference type="GO" id="GO:0004725">
    <property type="term" value="F:protein tyrosine phosphatase activity"/>
    <property type="evidence" value="ECO:0007669"/>
    <property type="project" value="UniProtKB-EC"/>
</dbReference>
<dbReference type="PANTHER" id="PTHR11717:SF7">
    <property type="entry name" value="LOW MOLECULAR WEIGHT PHOSPHOTYROSINE PROTEIN PHOSPHATASE"/>
    <property type="match status" value="1"/>
</dbReference>
<feature type="active site" evidence="5">
    <location>
        <position position="27"/>
    </location>
</feature>
<dbReference type="Proteomes" id="UP000246018">
    <property type="component" value="Unassembled WGS sequence"/>
</dbReference>
<comment type="similarity">
    <text evidence="1">Belongs to the low molecular weight phosphotyrosine protein phosphatase family.</text>
</comment>